<dbReference type="RefSeq" id="WP_087158471.1">
    <property type="nucleotide sequence ID" value="NZ_NFKM01000006.1"/>
</dbReference>
<sequence>MSVIARIKPKGLFKKKMSIQEIIGYTNLSYGVCDENYRLIENEIAKHTLLYDNAKPARGIDISIDEFDVVLQLSLPTTPSEIHLFYNTIQSLCNLYKVTTYIREGEKVHIKENEKFIRYDIEGSIEGLKDIESKIQKNTYQRFEIFGIYNPISIGINEINKFHHDLNRFEEYLHSTQSLDVYYAVPKVYKVHDRLVGIYAIGANIPSVIPKEPYIILNQIQGIHEWYVMVQEGKTIPYNDFINNVSNANYCDANHVIITLNETQIDDLVTKYEVKI</sequence>
<name>A0A1Y4LX12_9FIRM</name>
<evidence type="ECO:0008006" key="3">
    <source>
        <dbReference type="Google" id="ProtNLM"/>
    </source>
</evidence>
<dbReference type="InterPro" id="IPR025387">
    <property type="entry name" value="DUF4299"/>
</dbReference>
<proteinExistence type="predicted"/>
<organism evidence="1 2">
    <name type="scientific">Faecalitalea cylindroides</name>
    <dbReference type="NCBI Taxonomy" id="39483"/>
    <lineage>
        <taxon>Bacteria</taxon>
        <taxon>Bacillati</taxon>
        <taxon>Bacillota</taxon>
        <taxon>Erysipelotrichia</taxon>
        <taxon>Erysipelotrichales</taxon>
        <taxon>Erysipelotrichaceae</taxon>
        <taxon>Faecalitalea</taxon>
    </lineage>
</organism>
<comment type="caution">
    <text evidence="1">The sequence shown here is derived from an EMBL/GenBank/DDBJ whole genome shotgun (WGS) entry which is preliminary data.</text>
</comment>
<dbReference type="Pfam" id="PF14132">
    <property type="entry name" value="DUF4299"/>
    <property type="match status" value="1"/>
</dbReference>
<protein>
    <recommendedName>
        <fullName evidence="3">DUF4299 domain-containing protein</fullName>
    </recommendedName>
</protein>
<gene>
    <name evidence="1" type="ORF">B5F14_04340</name>
</gene>
<reference evidence="2" key="1">
    <citation type="submission" date="2017-04" db="EMBL/GenBank/DDBJ databases">
        <title>Function of individual gut microbiota members based on whole genome sequencing of pure cultures obtained from chicken caecum.</title>
        <authorList>
            <person name="Medvecky M."/>
            <person name="Cejkova D."/>
            <person name="Polansky O."/>
            <person name="Karasova D."/>
            <person name="Kubasova T."/>
            <person name="Cizek A."/>
            <person name="Rychlik I."/>
        </authorList>
    </citation>
    <scope>NUCLEOTIDE SEQUENCE [LARGE SCALE GENOMIC DNA]</scope>
    <source>
        <strain evidence="2">An178</strain>
    </source>
</reference>
<evidence type="ECO:0000313" key="1">
    <source>
        <dbReference type="EMBL" id="OUP61143.1"/>
    </source>
</evidence>
<evidence type="ECO:0000313" key="2">
    <source>
        <dbReference type="Proteomes" id="UP000195447"/>
    </source>
</evidence>
<dbReference type="Proteomes" id="UP000195447">
    <property type="component" value="Unassembled WGS sequence"/>
</dbReference>
<dbReference type="EMBL" id="NFKM01000006">
    <property type="protein sequence ID" value="OUP61143.1"/>
    <property type="molecule type" value="Genomic_DNA"/>
</dbReference>
<keyword evidence="2" id="KW-1185">Reference proteome</keyword>
<accession>A0A1Y4LX12</accession>
<dbReference type="AlphaFoldDB" id="A0A1Y4LX12"/>